<feature type="compositionally biased region" description="Polar residues" evidence="2">
    <location>
        <begin position="241"/>
        <end position="264"/>
    </location>
</feature>
<dbReference type="PROSITE" id="PS50089">
    <property type="entry name" value="ZF_RING_2"/>
    <property type="match status" value="1"/>
</dbReference>
<dbReference type="InterPro" id="IPR001841">
    <property type="entry name" value="Znf_RING"/>
</dbReference>
<organism evidence="4 5">
    <name type="scientific">Lentinula raphanica</name>
    <dbReference type="NCBI Taxonomy" id="153919"/>
    <lineage>
        <taxon>Eukaryota</taxon>
        <taxon>Fungi</taxon>
        <taxon>Dikarya</taxon>
        <taxon>Basidiomycota</taxon>
        <taxon>Agaricomycotina</taxon>
        <taxon>Agaricomycetes</taxon>
        <taxon>Agaricomycetidae</taxon>
        <taxon>Agaricales</taxon>
        <taxon>Marasmiineae</taxon>
        <taxon>Omphalotaceae</taxon>
        <taxon>Lentinula</taxon>
    </lineage>
</organism>
<feature type="region of interest" description="Disordered" evidence="2">
    <location>
        <begin position="421"/>
        <end position="465"/>
    </location>
</feature>
<feature type="region of interest" description="Disordered" evidence="2">
    <location>
        <begin position="1"/>
        <end position="179"/>
    </location>
</feature>
<dbReference type="GO" id="GO:0008270">
    <property type="term" value="F:zinc ion binding"/>
    <property type="evidence" value="ECO:0007669"/>
    <property type="project" value="UniProtKB-KW"/>
</dbReference>
<dbReference type="GO" id="GO:0061630">
    <property type="term" value="F:ubiquitin protein ligase activity"/>
    <property type="evidence" value="ECO:0007669"/>
    <property type="project" value="TreeGrafter"/>
</dbReference>
<feature type="compositionally biased region" description="Polar residues" evidence="2">
    <location>
        <begin position="442"/>
        <end position="463"/>
    </location>
</feature>
<dbReference type="SMART" id="SM00184">
    <property type="entry name" value="RING"/>
    <property type="match status" value="1"/>
</dbReference>
<evidence type="ECO:0000256" key="2">
    <source>
        <dbReference type="SAM" id="MobiDB-lite"/>
    </source>
</evidence>
<feature type="compositionally biased region" description="Basic and acidic residues" evidence="2">
    <location>
        <begin position="421"/>
        <end position="441"/>
    </location>
</feature>
<feature type="compositionally biased region" description="Low complexity" evidence="2">
    <location>
        <begin position="660"/>
        <end position="679"/>
    </location>
</feature>
<keyword evidence="5" id="KW-1185">Reference proteome</keyword>
<name>A0AA38UHJ3_9AGAR</name>
<feature type="domain" description="RING-type" evidence="3">
    <location>
        <begin position="403"/>
        <end position="501"/>
    </location>
</feature>
<keyword evidence="1" id="KW-0479">Metal-binding</keyword>
<feature type="compositionally biased region" description="Low complexity" evidence="2">
    <location>
        <begin position="126"/>
        <end position="143"/>
    </location>
</feature>
<feature type="region of interest" description="Disordered" evidence="2">
    <location>
        <begin position="781"/>
        <end position="848"/>
    </location>
</feature>
<feature type="compositionally biased region" description="Basic and acidic residues" evidence="2">
    <location>
        <begin position="529"/>
        <end position="539"/>
    </location>
</feature>
<reference evidence="4" key="1">
    <citation type="submission" date="2022-08" db="EMBL/GenBank/DDBJ databases">
        <authorList>
            <consortium name="DOE Joint Genome Institute"/>
            <person name="Min B."/>
            <person name="Riley R."/>
            <person name="Sierra-Patev S."/>
            <person name="Naranjo-Ortiz M."/>
            <person name="Looney B."/>
            <person name="Konkel Z."/>
            <person name="Slot J.C."/>
            <person name="Sakamoto Y."/>
            <person name="Steenwyk J.L."/>
            <person name="Rokas A."/>
            <person name="Carro J."/>
            <person name="Camarero S."/>
            <person name="Ferreira P."/>
            <person name="Molpeceres G."/>
            <person name="Ruiz-Duenas F.J."/>
            <person name="Serrano A."/>
            <person name="Henrissat B."/>
            <person name="Drula E."/>
            <person name="Hughes K.W."/>
            <person name="Mata J.L."/>
            <person name="Ishikawa N.K."/>
            <person name="Vargas-Isla R."/>
            <person name="Ushijima S."/>
            <person name="Smith C.A."/>
            <person name="Ahrendt S."/>
            <person name="Andreopoulos W."/>
            <person name="He G."/>
            <person name="Labutti K."/>
            <person name="Lipzen A."/>
            <person name="Ng V."/>
            <person name="Sandor L."/>
            <person name="Barry K."/>
            <person name="Martinez A.T."/>
            <person name="Xiao Y."/>
            <person name="Gibbons J.G."/>
            <person name="Terashima K."/>
            <person name="Hibbett D.S."/>
            <person name="Grigoriev I.V."/>
        </authorList>
    </citation>
    <scope>NUCLEOTIDE SEQUENCE</scope>
    <source>
        <strain evidence="4">TFB9207</strain>
    </source>
</reference>
<feature type="region of interest" description="Disordered" evidence="2">
    <location>
        <begin position="239"/>
        <end position="284"/>
    </location>
</feature>
<evidence type="ECO:0000256" key="1">
    <source>
        <dbReference type="PROSITE-ProRule" id="PRU00175"/>
    </source>
</evidence>
<evidence type="ECO:0000313" key="5">
    <source>
        <dbReference type="Proteomes" id="UP001163846"/>
    </source>
</evidence>
<feature type="compositionally biased region" description="Polar residues" evidence="2">
    <location>
        <begin position="793"/>
        <end position="808"/>
    </location>
</feature>
<dbReference type="GO" id="GO:0006511">
    <property type="term" value="P:ubiquitin-dependent protein catabolic process"/>
    <property type="evidence" value="ECO:0007669"/>
    <property type="project" value="TreeGrafter"/>
</dbReference>
<dbReference type="InterPro" id="IPR013083">
    <property type="entry name" value="Znf_RING/FYVE/PHD"/>
</dbReference>
<keyword evidence="1" id="KW-0863">Zinc-finger</keyword>
<feature type="compositionally biased region" description="Low complexity" evidence="2">
    <location>
        <begin position="639"/>
        <end position="652"/>
    </location>
</feature>
<dbReference type="InterPro" id="IPR051826">
    <property type="entry name" value="E3_ubiquitin-ligase_domain"/>
</dbReference>
<feature type="compositionally biased region" description="Polar residues" evidence="2">
    <location>
        <begin position="622"/>
        <end position="638"/>
    </location>
</feature>
<dbReference type="SUPFAM" id="SSF57850">
    <property type="entry name" value="RING/U-box"/>
    <property type="match status" value="1"/>
</dbReference>
<sequence length="890" mass="95344">MSNNNNHILSGLFRSLSRRGQQRNTEPEPSDPQRADVDMDNQQPTITPMDTSTSTSSSFVPSSVDEQQFDELMPDLQDVSDSDESNGADWDFEDQNDPWYPSYDLEPSRTFPRPNDLRMNPQQNAPLSVPSRPTPSSTPSQGTRRARVEDDVDGDSERDRRHPSQRTSANTSEPSSIPIASMFPTQANEQSEPPFVHPLFQNLPPGFGITVTGGTHSNTDRRGHQHHFVPVPLMPQMSFDARTNTQNGNHGPSHNGSPLGNNPESPVGEPGQDAGTEQPQGATHTNLNSFTAFIQSLLQAAGGQPGVAFSTTLNGVPVGNNMPNTGTPNGGNFLSNLFTAMSGMQGGPFTFNAGPGGIPFFGFRSVQEREDPERAKVLVDGLEEVPVGLIRRLERVSPESSGCAICWEKLLEEDAEYLKREEEEEKQKAADPSKVDNDHNDVAQNTSTELPSSSGSKANTPSNKVPKYPRIVALPCSHVFHADCLLPWFSRPRQTTCPTCRFNIDPDDLTRGIGARRRAAASAAAGGRGTERGTERVPREGPLPNVPPRIDENQFVDPVTGLALPQGDNAPGMPWANDSGNYVYIPIGTPIPGMIYLDILVRSTEKSSGVPAGGFWAPRNAPVTSRTASTQPTNNTQGSTPSSTANTSTNPNVTERDTAHSTPSSSNASNVNASANRSTPVAGNPYIDPATSATAGASRFSSRRLFGIPVEQTPTPDGRPPENTRAPATASPATNTPQAPPSSYTAMPPHGHIPHHHHAGDSFVSIGFDFILGPNPSLVGPPHANFPAGPAGNSPQNRSSADASNTTPHSDDSRAPPNSAPRNQQAEGRPPSAGHAGAEHHHQDMPGGMELHAFGFDFSPFDPNSIIPGTCFIWCLCPHSCNVLFLLQRV</sequence>
<comment type="caution">
    <text evidence="4">The sequence shown here is derived from an EMBL/GenBank/DDBJ whole genome shotgun (WGS) entry which is preliminary data.</text>
</comment>
<feature type="compositionally biased region" description="Low complexity" evidence="2">
    <location>
        <begin position="44"/>
        <end position="63"/>
    </location>
</feature>
<dbReference type="AlphaFoldDB" id="A0AA38UHJ3"/>
<dbReference type="PANTHER" id="PTHR22765">
    <property type="entry name" value="RING FINGER AND PROTEASE ASSOCIATED DOMAIN-CONTAINING"/>
    <property type="match status" value="1"/>
</dbReference>
<evidence type="ECO:0000313" key="4">
    <source>
        <dbReference type="EMBL" id="KAJ3841455.1"/>
    </source>
</evidence>
<dbReference type="EMBL" id="MU806038">
    <property type="protein sequence ID" value="KAJ3841455.1"/>
    <property type="molecule type" value="Genomic_DNA"/>
</dbReference>
<accession>A0AA38UHJ3</accession>
<feature type="region of interest" description="Disordered" evidence="2">
    <location>
        <begin position="521"/>
        <end position="551"/>
    </location>
</feature>
<feature type="region of interest" description="Disordered" evidence="2">
    <location>
        <begin position="607"/>
        <end position="758"/>
    </location>
</feature>
<feature type="compositionally biased region" description="Low complexity" evidence="2">
    <location>
        <begin position="726"/>
        <end position="743"/>
    </location>
</feature>
<dbReference type="Proteomes" id="UP001163846">
    <property type="component" value="Unassembled WGS sequence"/>
</dbReference>
<feature type="compositionally biased region" description="Acidic residues" evidence="2">
    <location>
        <begin position="67"/>
        <end position="96"/>
    </location>
</feature>
<keyword evidence="1" id="KW-0862">Zinc</keyword>
<dbReference type="Pfam" id="PF13639">
    <property type="entry name" value="zf-RING_2"/>
    <property type="match status" value="1"/>
</dbReference>
<gene>
    <name evidence="4" type="ORF">F5878DRAFT_10514</name>
</gene>
<dbReference type="Gene3D" id="3.30.40.10">
    <property type="entry name" value="Zinc/RING finger domain, C3HC4 (zinc finger)"/>
    <property type="match status" value="1"/>
</dbReference>
<protein>
    <recommendedName>
        <fullName evidence="3">RING-type domain-containing protein</fullName>
    </recommendedName>
</protein>
<feature type="compositionally biased region" description="Polar residues" evidence="2">
    <location>
        <begin position="275"/>
        <end position="284"/>
    </location>
</feature>
<feature type="compositionally biased region" description="Polar residues" evidence="2">
    <location>
        <begin position="165"/>
        <end position="175"/>
    </location>
</feature>
<evidence type="ECO:0000259" key="3">
    <source>
        <dbReference type="PROSITE" id="PS50089"/>
    </source>
</evidence>
<proteinExistence type="predicted"/>